<evidence type="ECO:0000313" key="3">
    <source>
        <dbReference type="Proteomes" id="UP000054561"/>
    </source>
</evidence>
<keyword evidence="3" id="KW-1185">Reference proteome</keyword>
<dbReference type="RefSeq" id="XP_012338071.1">
    <property type="nucleotide sequence ID" value="XM_012482648.1"/>
</dbReference>
<dbReference type="VEuPathDB" id="PlasmoDB:AK88_05046"/>
<organism evidence="2 3">
    <name type="scientific">Plasmodium fragile</name>
    <dbReference type="NCBI Taxonomy" id="5857"/>
    <lineage>
        <taxon>Eukaryota</taxon>
        <taxon>Sar</taxon>
        <taxon>Alveolata</taxon>
        <taxon>Apicomplexa</taxon>
        <taxon>Aconoidasida</taxon>
        <taxon>Haemosporida</taxon>
        <taxon>Plasmodiidae</taxon>
        <taxon>Plasmodium</taxon>
        <taxon>Plasmodium (Plasmodium)</taxon>
    </lineage>
</organism>
<sequence>MGSVNLAHALADWLIRAGFPDQDTYEEAVWNKTKDVMQEFVEHMQGDDIILYATACGNAGWQHPDYPNDKPYRNHTVGDKLVCVLMVGALYFMNWGTRQAQATVTDAATNAIIREHLRCAIVHMFSAVLNESVCPSRWGTFYAWYIMGQLGTDGGFDAGLIQQRKCGRNIFSEVQIRELKLNEQVKLWLGKNSKLKEAIQKIKGGALCSTLWQEDWNLQDILGNGTTEDKERSPIVQIVHELQDPMTEIFEEIRKQAEERIEKKAHGQKGNLANDGKNGQAATTAPTPEEAADDVIAEHGVSTLDTVVTNDSVVVEIIITFETFLTFITNCLS</sequence>
<reference evidence="2 3" key="1">
    <citation type="submission" date="2014-03" db="EMBL/GenBank/DDBJ databases">
        <title>The Genome Sequence of Plasmodium fragile nilgiri.</title>
        <authorList>
            <consortium name="The Broad Institute Genomics Platform"/>
            <consortium name="The Broad Institute Genome Sequencing Center for Infectious Disease"/>
            <person name="Neafsey D."/>
            <person name="Duraisingh M."/>
            <person name="Young S.K."/>
            <person name="Zeng Q."/>
            <person name="Gargeya S."/>
            <person name="Abouelleil A."/>
            <person name="Alvarado L."/>
            <person name="Chapman S.B."/>
            <person name="Gainer-Dewar J."/>
            <person name="Goldberg J."/>
            <person name="Griggs A."/>
            <person name="Gujja S."/>
            <person name="Hansen M."/>
            <person name="Howarth C."/>
            <person name="Imamovic A."/>
            <person name="Larimer J."/>
            <person name="Pearson M."/>
            <person name="Poon T.W."/>
            <person name="Priest M."/>
            <person name="Roberts A."/>
            <person name="Saif S."/>
            <person name="Shea T."/>
            <person name="Sykes S."/>
            <person name="Wortman J."/>
            <person name="Nusbaum C."/>
            <person name="Birren B."/>
        </authorList>
    </citation>
    <scope>NUCLEOTIDE SEQUENCE [LARGE SCALE GENOMIC DNA]</scope>
    <source>
        <strain evidence="3">nilgiri</strain>
    </source>
</reference>
<proteinExistence type="predicted"/>
<dbReference type="EMBL" id="KQ001732">
    <property type="protein sequence ID" value="KJP85342.1"/>
    <property type="molecule type" value="Genomic_DNA"/>
</dbReference>
<dbReference type="GeneID" id="24270360"/>
<feature type="region of interest" description="Disordered" evidence="1">
    <location>
        <begin position="262"/>
        <end position="289"/>
    </location>
</feature>
<name>A0A0D9QEV6_PLAFR</name>
<evidence type="ECO:0000256" key="1">
    <source>
        <dbReference type="SAM" id="MobiDB-lite"/>
    </source>
</evidence>
<protein>
    <submittedName>
        <fullName evidence="2">Uncharacterized protein</fullName>
    </submittedName>
</protein>
<accession>A0A0D9QEV6</accession>
<dbReference type="AlphaFoldDB" id="A0A0D9QEV6"/>
<evidence type="ECO:0000313" key="2">
    <source>
        <dbReference type="EMBL" id="KJP85342.1"/>
    </source>
</evidence>
<dbReference type="Proteomes" id="UP000054561">
    <property type="component" value="Unassembled WGS sequence"/>
</dbReference>
<gene>
    <name evidence="2" type="ORF">AK88_05046</name>
</gene>